<sequence>MRFFQRGFRHDHFSADLSTWLWLIGATVVSCIGLALFIRALRPRNASR</sequence>
<feature type="transmembrane region" description="Helical" evidence="1">
    <location>
        <begin position="20"/>
        <end position="41"/>
    </location>
</feature>
<dbReference type="Proteomes" id="UP001595740">
    <property type="component" value="Unassembled WGS sequence"/>
</dbReference>
<evidence type="ECO:0008006" key="4">
    <source>
        <dbReference type="Google" id="ProtNLM"/>
    </source>
</evidence>
<evidence type="ECO:0000313" key="2">
    <source>
        <dbReference type="EMBL" id="MFC3550135.1"/>
    </source>
</evidence>
<keyword evidence="3" id="KW-1185">Reference proteome</keyword>
<gene>
    <name evidence="2" type="ORF">ACFOLC_03820</name>
</gene>
<proteinExistence type="predicted"/>
<keyword evidence="1" id="KW-1133">Transmembrane helix</keyword>
<evidence type="ECO:0000313" key="3">
    <source>
        <dbReference type="Proteomes" id="UP001595740"/>
    </source>
</evidence>
<organism evidence="2 3">
    <name type="scientific">Lysobacter cavernae</name>
    <dbReference type="NCBI Taxonomy" id="1685901"/>
    <lineage>
        <taxon>Bacteria</taxon>
        <taxon>Pseudomonadati</taxon>
        <taxon>Pseudomonadota</taxon>
        <taxon>Gammaproteobacteria</taxon>
        <taxon>Lysobacterales</taxon>
        <taxon>Lysobacteraceae</taxon>
        <taxon>Lysobacter</taxon>
    </lineage>
</organism>
<dbReference type="EMBL" id="JBHRXK010000001">
    <property type="protein sequence ID" value="MFC3550135.1"/>
    <property type="molecule type" value="Genomic_DNA"/>
</dbReference>
<keyword evidence="1" id="KW-0472">Membrane</keyword>
<comment type="caution">
    <text evidence="2">The sequence shown here is derived from an EMBL/GenBank/DDBJ whole genome shotgun (WGS) entry which is preliminary data.</text>
</comment>
<name>A0ABV7RL86_9GAMM</name>
<dbReference type="PROSITE" id="PS51257">
    <property type="entry name" value="PROKAR_LIPOPROTEIN"/>
    <property type="match status" value="1"/>
</dbReference>
<accession>A0ABV7RL86</accession>
<dbReference type="RefSeq" id="WP_386757657.1">
    <property type="nucleotide sequence ID" value="NZ_JBHRXK010000001.1"/>
</dbReference>
<keyword evidence="1" id="KW-0812">Transmembrane</keyword>
<evidence type="ECO:0000256" key="1">
    <source>
        <dbReference type="SAM" id="Phobius"/>
    </source>
</evidence>
<protein>
    <recommendedName>
        <fullName evidence="4">ABC transporter permease</fullName>
    </recommendedName>
</protein>
<reference evidence="3" key="1">
    <citation type="journal article" date="2019" name="Int. J. Syst. Evol. Microbiol.">
        <title>The Global Catalogue of Microorganisms (GCM) 10K type strain sequencing project: providing services to taxonomists for standard genome sequencing and annotation.</title>
        <authorList>
            <consortium name="The Broad Institute Genomics Platform"/>
            <consortium name="The Broad Institute Genome Sequencing Center for Infectious Disease"/>
            <person name="Wu L."/>
            <person name="Ma J."/>
        </authorList>
    </citation>
    <scope>NUCLEOTIDE SEQUENCE [LARGE SCALE GENOMIC DNA]</scope>
    <source>
        <strain evidence="3">KCTC 42875</strain>
    </source>
</reference>